<evidence type="ECO:0000256" key="3">
    <source>
        <dbReference type="ARBA" id="ARBA00022692"/>
    </source>
</evidence>
<feature type="transmembrane region" description="Helical" evidence="6">
    <location>
        <begin position="12"/>
        <end position="34"/>
    </location>
</feature>
<reference evidence="7 8" key="1">
    <citation type="submission" date="2023-06" db="EMBL/GenBank/DDBJ databases">
        <title>Alteromonas sp. ASW11-36 isolated from intertidal sand.</title>
        <authorList>
            <person name="Li Y."/>
        </authorList>
    </citation>
    <scope>NUCLEOTIDE SEQUENCE [LARGE SCALE GENOMIC DNA]</scope>
    <source>
        <strain evidence="7 8">ASW11-36</strain>
    </source>
</reference>
<dbReference type="InterPro" id="IPR050833">
    <property type="entry name" value="Poly_Biosynth_Transport"/>
</dbReference>
<evidence type="ECO:0000256" key="6">
    <source>
        <dbReference type="SAM" id="Phobius"/>
    </source>
</evidence>
<dbReference type="InterPro" id="IPR002797">
    <property type="entry name" value="Polysacc_synth"/>
</dbReference>
<keyword evidence="8" id="KW-1185">Reference proteome</keyword>
<dbReference type="PANTHER" id="PTHR30250">
    <property type="entry name" value="PST FAMILY PREDICTED COLANIC ACID TRANSPORTER"/>
    <property type="match status" value="1"/>
</dbReference>
<feature type="transmembrane region" description="Helical" evidence="6">
    <location>
        <begin position="85"/>
        <end position="107"/>
    </location>
</feature>
<evidence type="ECO:0000256" key="5">
    <source>
        <dbReference type="ARBA" id="ARBA00023136"/>
    </source>
</evidence>
<gene>
    <name evidence="7" type="ORF">QTP81_15310</name>
</gene>
<dbReference type="Proteomes" id="UP001234343">
    <property type="component" value="Unassembled WGS sequence"/>
</dbReference>
<organism evidence="7 8">
    <name type="scientific">Alteromonas arenosi</name>
    <dbReference type="NCBI Taxonomy" id="3055817"/>
    <lineage>
        <taxon>Bacteria</taxon>
        <taxon>Pseudomonadati</taxon>
        <taxon>Pseudomonadota</taxon>
        <taxon>Gammaproteobacteria</taxon>
        <taxon>Alteromonadales</taxon>
        <taxon>Alteromonadaceae</taxon>
        <taxon>Alteromonas/Salinimonas group</taxon>
        <taxon>Alteromonas</taxon>
    </lineage>
</organism>
<feature type="transmembrane region" description="Helical" evidence="6">
    <location>
        <begin position="320"/>
        <end position="348"/>
    </location>
</feature>
<feature type="transmembrane region" description="Helical" evidence="6">
    <location>
        <begin position="113"/>
        <end position="130"/>
    </location>
</feature>
<feature type="transmembrane region" description="Helical" evidence="6">
    <location>
        <begin position="216"/>
        <end position="238"/>
    </location>
</feature>
<keyword evidence="5 6" id="KW-0472">Membrane</keyword>
<evidence type="ECO:0000313" key="7">
    <source>
        <dbReference type="EMBL" id="MDM7861971.1"/>
    </source>
</evidence>
<feature type="transmembrane region" description="Helical" evidence="6">
    <location>
        <begin position="151"/>
        <end position="169"/>
    </location>
</feature>
<dbReference type="Pfam" id="PF01943">
    <property type="entry name" value="Polysacc_synt"/>
    <property type="match status" value="1"/>
</dbReference>
<feature type="transmembrane region" description="Helical" evidence="6">
    <location>
        <begin position="292"/>
        <end position="308"/>
    </location>
</feature>
<accession>A0ABT7T0J6</accession>
<comment type="subcellular location">
    <subcellularLocation>
        <location evidence="1">Cell membrane</location>
        <topology evidence="1">Multi-pass membrane protein</topology>
    </subcellularLocation>
</comment>
<keyword evidence="2" id="KW-1003">Cell membrane</keyword>
<keyword evidence="4 6" id="KW-1133">Transmembrane helix</keyword>
<dbReference type="PANTHER" id="PTHR30250:SF11">
    <property type="entry name" value="O-ANTIGEN TRANSPORTER-RELATED"/>
    <property type="match status" value="1"/>
</dbReference>
<comment type="caution">
    <text evidence="7">The sequence shown here is derived from an EMBL/GenBank/DDBJ whole genome shotgun (WGS) entry which is preliminary data.</text>
</comment>
<evidence type="ECO:0000256" key="4">
    <source>
        <dbReference type="ARBA" id="ARBA00022989"/>
    </source>
</evidence>
<feature type="transmembrane region" description="Helical" evidence="6">
    <location>
        <begin position="381"/>
        <end position="406"/>
    </location>
</feature>
<keyword evidence="3 6" id="KW-0812">Transmembrane</keyword>
<proteinExistence type="predicted"/>
<feature type="transmembrane region" description="Helical" evidence="6">
    <location>
        <begin position="46"/>
        <end position="64"/>
    </location>
</feature>
<dbReference type="EMBL" id="JAUCBP010000012">
    <property type="protein sequence ID" value="MDM7861971.1"/>
    <property type="molecule type" value="Genomic_DNA"/>
</dbReference>
<evidence type="ECO:0000256" key="1">
    <source>
        <dbReference type="ARBA" id="ARBA00004651"/>
    </source>
</evidence>
<protein>
    <submittedName>
        <fullName evidence="7">Oligosaccharide flippase family protein</fullName>
    </submittedName>
</protein>
<evidence type="ECO:0000256" key="2">
    <source>
        <dbReference type="ARBA" id="ARBA00022475"/>
    </source>
</evidence>
<sequence>MIDTSSKSLLLKFLQGAFLNVLIRFKGLIYLPLLVNFLSKEEVGSITYWLSLSSLLAGVLLLSLPDSSNKYILQSRDPLPIIGTIQTFALTIGTVCIFAVISFIFFSKAAFETRVLVICVSLLTLAKCLNKTSIFVFQVYQRNKYVLFSQFLIEYGSLVIIVAYLFFSTEREPQAVVMLTVLAYILVGTWLHKLLRNDFPWKITFEPSTFKSLIRTAVYLMPSVYALLIIQNADFIIIERLIGKSTLAEYGFAFSLASIVSGLSMAVTFFWYSSAVVMEIDKLKSLFRKLQSIGLCLSVVVFTFFYLITEPLIRLINNEYAIAAMFILPITMGLYLNVLSQISIGVLYRAGKEHITFGILTFSAAVNIALNIYTIPTFGAIAAAYTTFFTYFLIYFFTLIATIFYFRSGKNLLAG</sequence>
<name>A0ABT7T0J6_9ALTE</name>
<feature type="transmembrane region" description="Helical" evidence="6">
    <location>
        <begin position="355"/>
        <end position="375"/>
    </location>
</feature>
<dbReference type="RefSeq" id="WP_289366681.1">
    <property type="nucleotide sequence ID" value="NZ_JAUCBP010000012.1"/>
</dbReference>
<feature type="transmembrane region" description="Helical" evidence="6">
    <location>
        <begin position="250"/>
        <end position="272"/>
    </location>
</feature>
<evidence type="ECO:0000313" key="8">
    <source>
        <dbReference type="Proteomes" id="UP001234343"/>
    </source>
</evidence>
<feature type="transmembrane region" description="Helical" evidence="6">
    <location>
        <begin position="175"/>
        <end position="195"/>
    </location>
</feature>